<evidence type="ECO:0000313" key="2">
    <source>
        <dbReference type="Proteomes" id="UP000194003"/>
    </source>
</evidence>
<sequence length="78" mass="9031">MGVSPVRDATIGALILLQPPCQSIKYWNYYRFSEKWNTDRRIFPAREGQLLPGVEQTCGEARSIVNQNQNRTERLMFA</sequence>
<organism evidence="1 2">
    <name type="scientific">Magnetofaba australis IT-1</name>
    <dbReference type="NCBI Taxonomy" id="1434232"/>
    <lineage>
        <taxon>Bacteria</taxon>
        <taxon>Pseudomonadati</taxon>
        <taxon>Pseudomonadota</taxon>
        <taxon>Magnetococcia</taxon>
        <taxon>Magnetococcales</taxon>
        <taxon>Magnetococcaceae</taxon>
        <taxon>Magnetofaba</taxon>
    </lineage>
</organism>
<dbReference type="Proteomes" id="UP000194003">
    <property type="component" value="Unassembled WGS sequence"/>
</dbReference>
<name>A0A1Y2JZP2_9PROT</name>
<keyword evidence="2" id="KW-1185">Reference proteome</keyword>
<protein>
    <submittedName>
        <fullName evidence="1">Uncharacterized protein</fullName>
    </submittedName>
</protein>
<dbReference type="AlphaFoldDB" id="A0A1Y2JZP2"/>
<comment type="caution">
    <text evidence="1">The sequence shown here is derived from an EMBL/GenBank/DDBJ whole genome shotgun (WGS) entry which is preliminary data.</text>
</comment>
<proteinExistence type="predicted"/>
<dbReference type="EMBL" id="LVJN01000021">
    <property type="protein sequence ID" value="OSM00377.1"/>
    <property type="molecule type" value="Genomic_DNA"/>
</dbReference>
<accession>A0A1Y2JZP2</accession>
<reference evidence="1 2" key="1">
    <citation type="journal article" date="2016" name="BMC Genomics">
        <title>Combined genomic and structural analyses of a cultured magnetotactic bacterium reveals its niche adaptation to a dynamic environment.</title>
        <authorList>
            <person name="Araujo A.C."/>
            <person name="Morillo V."/>
            <person name="Cypriano J."/>
            <person name="Teixeira L.C."/>
            <person name="Leao P."/>
            <person name="Lyra S."/>
            <person name="Almeida L.G."/>
            <person name="Bazylinski D.A."/>
            <person name="Vasconcellos A.T."/>
            <person name="Abreu F."/>
            <person name="Lins U."/>
        </authorList>
    </citation>
    <scope>NUCLEOTIDE SEQUENCE [LARGE SCALE GENOMIC DNA]</scope>
    <source>
        <strain evidence="1 2">IT-1</strain>
    </source>
</reference>
<gene>
    <name evidence="1" type="ORF">MAIT1_00881</name>
</gene>
<evidence type="ECO:0000313" key="1">
    <source>
        <dbReference type="EMBL" id="OSM00377.1"/>
    </source>
</evidence>